<protein>
    <submittedName>
        <fullName evidence="1">Uncharacterized protein</fullName>
    </submittedName>
</protein>
<dbReference type="RefSeq" id="WP_011962552.1">
    <property type="nucleotide sequence ID" value="NZ_CP008878.1"/>
</dbReference>
<dbReference type="EMBL" id="CP059075">
    <property type="protein sequence ID" value="QRE04628.1"/>
    <property type="molecule type" value="Genomic_DNA"/>
</dbReference>
<name>A0A7U2SZJ9_FLAPS</name>
<dbReference type="KEGG" id="fpw:IA04_01800"/>
<dbReference type="KEGG" id="fpk:IA06_01840"/>
<dbReference type="OMA" id="VWWKIST"/>
<sequence>MKKILPFFSYLFHPIFISVLATVFYFFITKDRYFIYEAIYLYTIQVLIVTVFIPLAIFYLLIVLEKIDSVMVTNVSQRKIPLIIHISLLSLFIIRSGTKETVPELFYFFLGSIISSLIALLLVYFGKKVSLHMLGMASLTVFCISSCMYFQVREIIIISTLLLSTGLVASSRLYMKAHSIKELVLGYLIGLFSQLLLLFFWL</sequence>
<evidence type="ECO:0000313" key="1">
    <source>
        <dbReference type="EMBL" id="QRE04628.1"/>
    </source>
</evidence>
<dbReference type="AlphaFoldDB" id="A0A7U2SZJ9"/>
<evidence type="ECO:0000313" key="2">
    <source>
        <dbReference type="Proteomes" id="UP000596329"/>
    </source>
</evidence>
<gene>
    <name evidence="1" type="ORF">H0H26_03225</name>
</gene>
<dbReference type="KEGG" id="fpq:IB65_01775"/>
<organism evidence="1 2">
    <name type="scientific">Flavobacterium psychrophilum</name>
    <dbReference type="NCBI Taxonomy" id="96345"/>
    <lineage>
        <taxon>Bacteria</taxon>
        <taxon>Pseudomonadati</taxon>
        <taxon>Bacteroidota</taxon>
        <taxon>Flavobacteriia</taxon>
        <taxon>Flavobacteriales</taxon>
        <taxon>Flavobacteriaceae</taxon>
        <taxon>Flavobacterium</taxon>
    </lineage>
</organism>
<accession>A0A7U2SZJ9</accession>
<proteinExistence type="predicted"/>
<dbReference type="Proteomes" id="UP000596329">
    <property type="component" value="Chromosome"/>
</dbReference>
<dbReference type="KEGG" id="fpv:IA03_01855"/>
<reference evidence="1 2" key="1">
    <citation type="submission" date="2020-07" db="EMBL/GenBank/DDBJ databases">
        <title>Genomic characterization of Flavobacterium psychrophilum strains.</title>
        <authorList>
            <person name="Castillo D."/>
            <person name="Jorgensen J."/>
            <person name="Middelboe M."/>
        </authorList>
    </citation>
    <scope>NUCLEOTIDE SEQUENCE [LARGE SCALE GENOMIC DNA]</scope>
    <source>
        <strain evidence="1 2">FPS-R7</strain>
    </source>
</reference>